<dbReference type="InterPro" id="IPR035513">
    <property type="entry name" value="Invertase/methylesterase_inhib"/>
</dbReference>
<evidence type="ECO:0000256" key="6">
    <source>
        <dbReference type="ARBA" id="ARBA00038471"/>
    </source>
</evidence>
<dbReference type="Proteomes" id="UP000447434">
    <property type="component" value="Chromosome 3"/>
</dbReference>
<dbReference type="OrthoDB" id="1430376at2759"/>
<feature type="chain" id="PRO_5025694721" evidence="7">
    <location>
        <begin position="22"/>
        <end position="228"/>
    </location>
</feature>
<dbReference type="AlphaFoldDB" id="A0A6A4QX60"/>
<dbReference type="GO" id="GO:0004857">
    <property type="term" value="F:enzyme inhibitor activity"/>
    <property type="evidence" value="ECO:0007669"/>
    <property type="project" value="InterPro"/>
</dbReference>
<dbReference type="InterPro" id="IPR006501">
    <property type="entry name" value="Pectinesterase_inhib_dom"/>
</dbReference>
<keyword evidence="10" id="KW-1185">Reference proteome</keyword>
<comment type="subcellular location">
    <subcellularLocation>
        <location evidence="1">Secreted</location>
        <location evidence="1">Extracellular space</location>
        <location evidence="1">Apoplast</location>
    </subcellularLocation>
</comment>
<dbReference type="SUPFAM" id="SSF101148">
    <property type="entry name" value="Plant invertase/pectin methylesterase inhibitor"/>
    <property type="match status" value="1"/>
</dbReference>
<proteinExistence type="inferred from homology"/>
<feature type="signal peptide" evidence="7">
    <location>
        <begin position="1"/>
        <end position="21"/>
    </location>
</feature>
<dbReference type="SMART" id="SM00856">
    <property type="entry name" value="PMEI"/>
    <property type="match status" value="1"/>
</dbReference>
<keyword evidence="4 7" id="KW-0732">Signal</keyword>
<accession>A0A6A4QX60</accession>
<gene>
    <name evidence="9" type="ORF">Lalb_Chr03g0039681</name>
</gene>
<comment type="similarity">
    <text evidence="6">Belongs to the PMEI family.</text>
</comment>
<evidence type="ECO:0000313" key="9">
    <source>
        <dbReference type="EMBL" id="KAE9617826.1"/>
    </source>
</evidence>
<keyword evidence="3" id="KW-0964">Secreted</keyword>
<dbReference type="Gene3D" id="1.20.140.40">
    <property type="entry name" value="Invertase/pectin methylesterase inhibitor family protein"/>
    <property type="match status" value="1"/>
</dbReference>
<evidence type="ECO:0000313" key="10">
    <source>
        <dbReference type="Proteomes" id="UP000447434"/>
    </source>
</evidence>
<dbReference type="PANTHER" id="PTHR31080">
    <property type="entry name" value="PECTINESTERASE INHIBITOR-LIKE"/>
    <property type="match status" value="1"/>
</dbReference>
<evidence type="ECO:0000259" key="8">
    <source>
        <dbReference type="SMART" id="SM00856"/>
    </source>
</evidence>
<evidence type="ECO:0000256" key="4">
    <source>
        <dbReference type="ARBA" id="ARBA00022729"/>
    </source>
</evidence>
<sequence length="228" mass="25723">MMAQINLAFLFTMFFLFSSNASSIDSSLVNTQNKTLTQTQTPSMILIDSSCRGTLYQDLCFRCLRKFSNFTIDGPQHLAHVALSVSLYKALDTRGYLLKVAKEFEAIKDNTFVYQTVLDCVKQITDSVDELSQAIKELRRLNKHNDSGINDEFLWHISNVETWVSTALTDASYCVESFPGHRMSKRTASIKVKAKNVAEVTSNALALFHRYASRYQAAAEARNANKHN</sequence>
<dbReference type="NCBIfam" id="TIGR01614">
    <property type="entry name" value="PME_inhib"/>
    <property type="match status" value="1"/>
</dbReference>
<organism evidence="9 10">
    <name type="scientific">Lupinus albus</name>
    <name type="common">White lupine</name>
    <name type="synonym">Lupinus termis</name>
    <dbReference type="NCBI Taxonomy" id="3870"/>
    <lineage>
        <taxon>Eukaryota</taxon>
        <taxon>Viridiplantae</taxon>
        <taxon>Streptophyta</taxon>
        <taxon>Embryophyta</taxon>
        <taxon>Tracheophyta</taxon>
        <taxon>Spermatophyta</taxon>
        <taxon>Magnoliopsida</taxon>
        <taxon>eudicotyledons</taxon>
        <taxon>Gunneridae</taxon>
        <taxon>Pentapetalae</taxon>
        <taxon>rosids</taxon>
        <taxon>fabids</taxon>
        <taxon>Fabales</taxon>
        <taxon>Fabaceae</taxon>
        <taxon>Papilionoideae</taxon>
        <taxon>50 kb inversion clade</taxon>
        <taxon>genistoids sensu lato</taxon>
        <taxon>core genistoids</taxon>
        <taxon>Genisteae</taxon>
        <taxon>Lupinus</taxon>
    </lineage>
</organism>
<evidence type="ECO:0000256" key="1">
    <source>
        <dbReference type="ARBA" id="ARBA00004271"/>
    </source>
</evidence>
<dbReference type="CDD" id="cd15798">
    <property type="entry name" value="PMEI-like_3"/>
    <property type="match status" value="1"/>
</dbReference>
<keyword evidence="2" id="KW-0052">Apoplast</keyword>
<comment type="caution">
    <text evidence="9">The sequence shown here is derived from an EMBL/GenBank/DDBJ whole genome shotgun (WGS) entry which is preliminary data.</text>
</comment>
<dbReference type="InterPro" id="IPR051955">
    <property type="entry name" value="PME_Inhibitor"/>
</dbReference>
<name>A0A6A4QX60_LUPAL</name>
<dbReference type="EMBL" id="WOCE01000003">
    <property type="protein sequence ID" value="KAE9617826.1"/>
    <property type="molecule type" value="Genomic_DNA"/>
</dbReference>
<evidence type="ECO:0000256" key="5">
    <source>
        <dbReference type="ARBA" id="ARBA00023157"/>
    </source>
</evidence>
<reference evidence="10" key="1">
    <citation type="journal article" date="2020" name="Nat. Commun.">
        <title>Genome sequence of the cluster root forming white lupin.</title>
        <authorList>
            <person name="Hufnagel B."/>
            <person name="Marques A."/>
            <person name="Soriano A."/>
            <person name="Marques L."/>
            <person name="Divol F."/>
            <person name="Doumas P."/>
            <person name="Sallet E."/>
            <person name="Mancinotti D."/>
            <person name="Carrere S."/>
            <person name="Marande W."/>
            <person name="Arribat S."/>
            <person name="Keller J."/>
            <person name="Huneau C."/>
            <person name="Blein T."/>
            <person name="Aime D."/>
            <person name="Laguerre M."/>
            <person name="Taylor J."/>
            <person name="Schubert V."/>
            <person name="Nelson M."/>
            <person name="Geu-Flores F."/>
            <person name="Crespi M."/>
            <person name="Gallardo-Guerrero K."/>
            <person name="Delaux P.-M."/>
            <person name="Salse J."/>
            <person name="Berges H."/>
            <person name="Guyot R."/>
            <person name="Gouzy J."/>
            <person name="Peret B."/>
        </authorList>
    </citation>
    <scope>NUCLEOTIDE SEQUENCE [LARGE SCALE GENOMIC DNA]</scope>
    <source>
        <strain evidence="10">cv. Amiga</strain>
    </source>
</reference>
<dbReference type="GO" id="GO:0048046">
    <property type="term" value="C:apoplast"/>
    <property type="evidence" value="ECO:0007669"/>
    <property type="project" value="UniProtKB-SubCell"/>
</dbReference>
<dbReference type="FunFam" id="1.20.140.40:FF:000006">
    <property type="entry name" value="Pectinesterase inhibitor 3"/>
    <property type="match status" value="1"/>
</dbReference>
<protein>
    <submittedName>
        <fullName evidence="9">Putative pectinesterase</fullName>
    </submittedName>
</protein>
<keyword evidence="5" id="KW-1015">Disulfide bond</keyword>
<feature type="domain" description="Pectinesterase inhibitor" evidence="8">
    <location>
        <begin position="42"/>
        <end position="207"/>
    </location>
</feature>
<dbReference type="Pfam" id="PF04043">
    <property type="entry name" value="PMEI"/>
    <property type="match status" value="1"/>
</dbReference>
<dbReference type="PANTHER" id="PTHR31080:SF12">
    <property type="entry name" value="PLANT INVERTASE_PECTIN METHYLESTERASE INHIBITOR"/>
    <property type="match status" value="1"/>
</dbReference>
<evidence type="ECO:0000256" key="3">
    <source>
        <dbReference type="ARBA" id="ARBA00022525"/>
    </source>
</evidence>
<evidence type="ECO:0000256" key="2">
    <source>
        <dbReference type="ARBA" id="ARBA00022523"/>
    </source>
</evidence>
<evidence type="ECO:0000256" key="7">
    <source>
        <dbReference type="SAM" id="SignalP"/>
    </source>
</evidence>